<dbReference type="PANTHER" id="PTHR44167:SF24">
    <property type="entry name" value="SERINE_THREONINE-PROTEIN KINASE CHK2"/>
    <property type="match status" value="1"/>
</dbReference>
<proteinExistence type="predicted"/>
<evidence type="ECO:0000313" key="4">
    <source>
        <dbReference type="Proteomes" id="UP000078559"/>
    </source>
</evidence>
<evidence type="ECO:0000259" key="2">
    <source>
        <dbReference type="PROSITE" id="PS50011"/>
    </source>
</evidence>
<feature type="compositionally biased region" description="Basic and acidic residues" evidence="1">
    <location>
        <begin position="453"/>
        <end position="465"/>
    </location>
</feature>
<dbReference type="Gene3D" id="1.10.510.10">
    <property type="entry name" value="Transferase(Phosphotransferase) domain 1"/>
    <property type="match status" value="1"/>
</dbReference>
<evidence type="ECO:0000256" key="1">
    <source>
        <dbReference type="SAM" id="MobiDB-lite"/>
    </source>
</evidence>
<evidence type="ECO:0000313" key="3">
    <source>
        <dbReference type="EMBL" id="KUI73475.1"/>
    </source>
</evidence>
<accession>A0A194WBH2</accession>
<dbReference type="SMR" id="A0A194WBH2"/>
<feature type="domain" description="Protein kinase" evidence="2">
    <location>
        <begin position="204"/>
        <end position="465"/>
    </location>
</feature>
<dbReference type="Pfam" id="PF00069">
    <property type="entry name" value="Pkinase"/>
    <property type="match status" value="1"/>
</dbReference>
<organism evidence="3 4">
    <name type="scientific">Cytospora mali</name>
    <name type="common">Apple Valsa canker fungus</name>
    <name type="synonym">Valsa mali</name>
    <dbReference type="NCBI Taxonomy" id="578113"/>
    <lineage>
        <taxon>Eukaryota</taxon>
        <taxon>Fungi</taxon>
        <taxon>Dikarya</taxon>
        <taxon>Ascomycota</taxon>
        <taxon>Pezizomycotina</taxon>
        <taxon>Sordariomycetes</taxon>
        <taxon>Sordariomycetidae</taxon>
        <taxon>Diaporthales</taxon>
        <taxon>Cytosporaceae</taxon>
        <taxon>Cytospora</taxon>
    </lineage>
</organism>
<reference evidence="3" key="1">
    <citation type="submission" date="2014-12" db="EMBL/GenBank/DDBJ databases">
        <title>Genome Sequence of Valsa Canker Pathogens Uncovers a Specific Adaption of Colonization on Woody Bark.</title>
        <authorList>
            <person name="Yin Z."/>
            <person name="Liu H."/>
            <person name="Gao X."/>
            <person name="Li Z."/>
            <person name="Song N."/>
            <person name="Ke X."/>
            <person name="Dai Q."/>
            <person name="Wu Y."/>
            <person name="Sun Y."/>
            <person name="Xu J.-R."/>
            <person name="Kang Z.K."/>
            <person name="Wang L."/>
            <person name="Huang L."/>
        </authorList>
    </citation>
    <scope>NUCLEOTIDE SEQUENCE [LARGE SCALE GENOMIC DNA]</scope>
    <source>
        <strain evidence="3">03-8</strain>
    </source>
</reference>
<dbReference type="CDD" id="cd00180">
    <property type="entry name" value="PKc"/>
    <property type="match status" value="1"/>
</dbReference>
<dbReference type="PANTHER" id="PTHR44167">
    <property type="entry name" value="OVARIAN-SPECIFIC SERINE/THREONINE-PROTEIN KINASE LOK-RELATED"/>
    <property type="match status" value="1"/>
</dbReference>
<dbReference type="PROSITE" id="PS50011">
    <property type="entry name" value="PROTEIN_KINASE_DOM"/>
    <property type="match status" value="1"/>
</dbReference>
<dbReference type="AlphaFoldDB" id="A0A194WBH2"/>
<dbReference type="EMBL" id="CM003107">
    <property type="protein sequence ID" value="KUI73475.1"/>
    <property type="molecule type" value="Genomic_DNA"/>
</dbReference>
<dbReference type="InterPro" id="IPR000719">
    <property type="entry name" value="Prot_kinase_dom"/>
</dbReference>
<gene>
    <name evidence="3" type="ORF">VM1G_08910</name>
</gene>
<feature type="region of interest" description="Disordered" evidence="1">
    <location>
        <begin position="453"/>
        <end position="516"/>
    </location>
</feature>
<name>A0A194WBH2_CYTMA</name>
<dbReference type="GO" id="GO:0004672">
    <property type="term" value="F:protein kinase activity"/>
    <property type="evidence" value="ECO:0007669"/>
    <property type="project" value="InterPro"/>
</dbReference>
<protein>
    <recommendedName>
        <fullName evidence="2">Protein kinase domain-containing protein</fullName>
    </recommendedName>
</protein>
<keyword evidence="4" id="KW-1185">Reference proteome</keyword>
<sequence>MADDKLVVAVEGTQYTPFAYLIPDNDAARKCLASLGVRHQQSAPSDRDAKVKHQLPLYFEVAGSGHNGSWKLGKGNTRQPVDLQLCSSRSRRIKGPVLGIISIHPQSGAIMLQNVSQNHSIIYLHGNGHANVELHYQEKHILYMTRNHLRFGPLHYVLEFCVDNESVISASRTDYIRKFLYNDEPPIPLLDPLPKPTHLRIGDVILHQTVSKGAFGVVRVGISSRSGDVVACKTVYCGQRDITSVKNEITFASMIPASTVGVMPLLYTWCEHGHSPPCFDAEIEAVHLLMPYAPLDFSRAPWPEIPPATRLSLFRQLLEGLRTIHSAGIMHRDISLRNSLILSLDDSKPQAAICDFGKSKLGSTGRETALGPQVYIAPEVWRRGGYTNAIDIFSLGLTFLYTFGPLRGPVHRMDESGHKLVLEHLTSLQGQGYMPAQLGALLRSMLSWDPAERPTAEQALDHGAWREITATAPDHKRPSSESSFDSGCAAGSGRKRVQRSDGPSPESPPRSRRRGD</sequence>
<dbReference type="SUPFAM" id="SSF56112">
    <property type="entry name" value="Protein kinase-like (PK-like)"/>
    <property type="match status" value="1"/>
</dbReference>
<dbReference type="Proteomes" id="UP000078559">
    <property type="component" value="Chromosome 10"/>
</dbReference>
<dbReference type="GO" id="GO:0005524">
    <property type="term" value="F:ATP binding"/>
    <property type="evidence" value="ECO:0007669"/>
    <property type="project" value="InterPro"/>
</dbReference>
<dbReference type="InterPro" id="IPR011009">
    <property type="entry name" value="Kinase-like_dom_sf"/>
</dbReference>